<protein>
    <submittedName>
        <fullName evidence="1">Hypp9535 protein</fullName>
    </submittedName>
</protein>
<proteinExistence type="predicted"/>
<evidence type="ECO:0000313" key="2">
    <source>
        <dbReference type="Proteomes" id="UP000838412"/>
    </source>
</evidence>
<reference evidence="1" key="1">
    <citation type="submission" date="2022-01" db="EMBL/GenBank/DDBJ databases">
        <authorList>
            <person name="Braso-Vives M."/>
        </authorList>
    </citation>
    <scope>NUCLEOTIDE SEQUENCE</scope>
</reference>
<dbReference type="EMBL" id="CAKMNS010000229">
    <property type="protein sequence ID" value="CAH1277273.1"/>
    <property type="molecule type" value="Genomic_DNA"/>
</dbReference>
<name>A0A8S4MN71_BRALA</name>
<accession>A0A8S4MN71</accession>
<sequence>MEAVPRMPMLSLELKFSPVEEDEFGPVIRKVTVYSHNFLPWDPC</sequence>
<gene>
    <name evidence="1" type="primary">Hypp9535</name>
    <name evidence="1" type="ORF">BLAG_LOCUS26092</name>
</gene>
<dbReference type="AlphaFoldDB" id="A0A8S4MN71"/>
<dbReference type="Proteomes" id="UP000838412">
    <property type="component" value="Unassembled WGS sequence"/>
</dbReference>
<keyword evidence="2" id="KW-1185">Reference proteome</keyword>
<comment type="caution">
    <text evidence="1">The sequence shown here is derived from an EMBL/GenBank/DDBJ whole genome shotgun (WGS) entry which is preliminary data.</text>
</comment>
<evidence type="ECO:0000313" key="1">
    <source>
        <dbReference type="EMBL" id="CAH1277273.1"/>
    </source>
</evidence>
<organism evidence="1 2">
    <name type="scientific">Branchiostoma lanceolatum</name>
    <name type="common">Common lancelet</name>
    <name type="synonym">Amphioxus lanceolatum</name>
    <dbReference type="NCBI Taxonomy" id="7740"/>
    <lineage>
        <taxon>Eukaryota</taxon>
        <taxon>Metazoa</taxon>
        <taxon>Chordata</taxon>
        <taxon>Cephalochordata</taxon>
        <taxon>Leptocardii</taxon>
        <taxon>Amphioxiformes</taxon>
        <taxon>Branchiostomatidae</taxon>
        <taxon>Branchiostoma</taxon>
    </lineage>
</organism>